<dbReference type="GO" id="GO:0006310">
    <property type="term" value="P:DNA recombination"/>
    <property type="evidence" value="ECO:0007669"/>
    <property type="project" value="UniProtKB-UniRule"/>
</dbReference>
<evidence type="ECO:0000256" key="3">
    <source>
        <dbReference type="ARBA" id="ARBA00022553"/>
    </source>
</evidence>
<evidence type="ECO:0000313" key="12">
    <source>
        <dbReference type="Proteomes" id="UP000256690"/>
    </source>
</evidence>
<dbReference type="EMBL" id="PVWQ01000027">
    <property type="protein sequence ID" value="RDW57570.1"/>
    <property type="molecule type" value="Genomic_DNA"/>
</dbReference>
<keyword evidence="3 9" id="KW-0597">Phosphoprotein</keyword>
<feature type="compositionally biased region" description="Polar residues" evidence="10">
    <location>
        <begin position="617"/>
        <end position="628"/>
    </location>
</feature>
<feature type="region of interest" description="Disordered" evidence="10">
    <location>
        <begin position="554"/>
        <end position="573"/>
    </location>
</feature>
<keyword evidence="7 9" id="KW-0539">Nucleus</keyword>
<sequence>MRTATDLIVLSSSPESSAICIPPLSLADAKTTSLRDPSISPSPSLSKSSRPPTRSRFFSTPPYSQTKTADRITQGPLKKKETAADANPITLEDKPKSRGRKPKFAPQTEVQGLIHGDAENKENAPTKPKRTRKKKEESRAGGDKLKNKTITGKVTKSGRLKTKTSGAKPVDGEKTTRERSAGKEDTHSSCEKDEGHDLQLEIAMKRRMDWTPTKKPANSPIDLGGQDDTANGPKGLGILLSEYEFSGTGTTMVRDQAFGDSEPTKRRQIELVDHRVLPVKPKPLHEDNVAHDSEMDASLSAVSKPSKKPKPKTKRLTTLTARVTASYSEISRSRSDPNDQAVLITAENTTGAKSKSRKKKTADENPAFNIPRTVCPPEEASKSLDQQVLVFGTCSQLEREDSPTLLKDTQVALQESEKESARHPCLSSGIARQSSAVLRFATRRNLWSVAARDAEGQVADVEVVNLVDSPETTKSITLPLDGDKEKYKALSSPDASIQIASSLDDEERNDGNGSAATGTSSLSDMLAAKCSTSIDGTLNYELAATKSYTVEQPACKKPKATHQQSMPSYQGKTDLQLASEVQSYGFKPLKNRQKNIELLEKCWLAKQGPATHVASEETATNPSASEANMTEEEAKQSESATQKRTTKARPQPQSTKDNCDTTTNAAAMDENKQPSLSPRPKSRPQHQPPLKRSYMEVEEIEDSEDESLPSPTALLSQFIRSPPQKEEKANKNKKQKQKHQELHTSTIPSSLSPSASAPLSSRLQSRQFKAAQTKAALPANSVLPDLGEQITKAVRAQPRQSLSQSPDGRKRFSWHEKILMYDPICLEDFTAWLNTEGLALVNEDREVTPGFVRQWCESKGICCCFRVRKTAGHF</sequence>
<comment type="caution">
    <text evidence="11">The sequence shown here is derived from an EMBL/GenBank/DDBJ whole genome shotgun (WGS) entry which is preliminary data.</text>
</comment>
<feature type="compositionally biased region" description="Low complexity" evidence="10">
    <location>
        <begin position="34"/>
        <end position="62"/>
    </location>
</feature>
<organism evidence="11 12">
    <name type="scientific">Aspergillus mulundensis</name>
    <dbReference type="NCBI Taxonomy" id="1810919"/>
    <lineage>
        <taxon>Eukaryota</taxon>
        <taxon>Fungi</taxon>
        <taxon>Dikarya</taxon>
        <taxon>Ascomycota</taxon>
        <taxon>Pezizomycotina</taxon>
        <taxon>Eurotiomycetes</taxon>
        <taxon>Eurotiomycetidae</taxon>
        <taxon>Eurotiales</taxon>
        <taxon>Aspergillaceae</taxon>
        <taxon>Aspergillus</taxon>
        <taxon>Aspergillus subgen. Nidulantes</taxon>
    </lineage>
</organism>
<feature type="region of interest" description="Disordered" evidence="10">
    <location>
        <begin position="612"/>
        <end position="691"/>
    </location>
</feature>
<evidence type="ECO:0000256" key="2">
    <source>
        <dbReference type="ARBA" id="ARBA00006661"/>
    </source>
</evidence>
<gene>
    <name evidence="9" type="primary">SLX4</name>
    <name evidence="11" type="ORF">DSM5745_11465</name>
</gene>
<evidence type="ECO:0000256" key="7">
    <source>
        <dbReference type="ARBA" id="ARBA00023242"/>
    </source>
</evidence>
<comment type="subunit">
    <text evidence="9">Forms a heterodimer with SLX1.</text>
</comment>
<keyword evidence="12" id="KW-1185">Reference proteome</keyword>
<accession>A0A3D8Q7C3</accession>
<dbReference type="GO" id="GO:0017108">
    <property type="term" value="F:5'-flap endonuclease activity"/>
    <property type="evidence" value="ECO:0007669"/>
    <property type="project" value="InterPro"/>
</dbReference>
<evidence type="ECO:0000256" key="1">
    <source>
        <dbReference type="ARBA" id="ARBA00004123"/>
    </source>
</evidence>
<feature type="compositionally biased region" description="Basic and acidic residues" evidence="10">
    <location>
        <begin position="134"/>
        <end position="146"/>
    </location>
</feature>
<comment type="PTM">
    <text evidence="9">Phosphorylated in response to DNA damage.</text>
</comment>
<comment type="similarity">
    <text evidence="2 9">Belongs to the SLX4 family.</text>
</comment>
<dbReference type="GO" id="GO:0006260">
    <property type="term" value="P:DNA replication"/>
    <property type="evidence" value="ECO:0007669"/>
    <property type="project" value="InterPro"/>
</dbReference>
<evidence type="ECO:0000256" key="4">
    <source>
        <dbReference type="ARBA" id="ARBA00022763"/>
    </source>
</evidence>
<feature type="region of interest" description="Disordered" evidence="10">
    <location>
        <begin position="720"/>
        <end position="767"/>
    </location>
</feature>
<dbReference type="HAMAP" id="MF_03110">
    <property type="entry name" value="Endonuc_su_Slx4"/>
    <property type="match status" value="1"/>
</dbReference>
<feature type="region of interest" description="Disordered" evidence="10">
    <location>
        <begin position="29"/>
        <end position="196"/>
    </location>
</feature>
<dbReference type="STRING" id="1810919.A0A3D8Q7C3"/>
<feature type="region of interest" description="Disordered" evidence="10">
    <location>
        <begin position="272"/>
        <end position="376"/>
    </location>
</feature>
<feature type="compositionally biased region" description="Basic residues" evidence="10">
    <location>
        <begin position="305"/>
        <end position="315"/>
    </location>
</feature>
<evidence type="ECO:0000256" key="6">
    <source>
        <dbReference type="ARBA" id="ARBA00023204"/>
    </source>
</evidence>
<proteinExistence type="inferred from homology"/>
<comment type="function">
    <text evidence="9">Regulatory subunit of the SLX1-SLX4 structure-specific endonuclease that resolves DNA secondary structures generated during DNA repair and recombination. Has endonuclease activity towards branched DNA substrates, introducing single-strand cuts in duplex DNA close to junctions with ss-DNA.</text>
</comment>
<name>A0A3D8Q7C3_9EURO</name>
<keyword evidence="6 9" id="KW-0234">DNA repair</keyword>
<protein>
    <recommendedName>
        <fullName evidence="8 9">Structure-specific endonuclease subunit SLX4</fullName>
    </recommendedName>
</protein>
<feature type="compositionally biased region" description="Basic and acidic residues" evidence="10">
    <location>
        <begin position="283"/>
        <end position="294"/>
    </location>
</feature>
<evidence type="ECO:0000313" key="11">
    <source>
        <dbReference type="EMBL" id="RDW57570.1"/>
    </source>
</evidence>
<keyword evidence="5 9" id="KW-0233">DNA recombination</keyword>
<feature type="compositionally biased region" description="Polar residues" evidence="10">
    <location>
        <begin position="561"/>
        <end position="573"/>
    </location>
</feature>
<feature type="compositionally biased region" description="Polar residues" evidence="10">
    <location>
        <begin position="651"/>
        <end position="665"/>
    </location>
</feature>
<feature type="region of interest" description="Disordered" evidence="10">
    <location>
        <begin position="208"/>
        <end position="235"/>
    </location>
</feature>
<dbReference type="OrthoDB" id="5349119at2759"/>
<keyword evidence="4 9" id="KW-0227">DNA damage</keyword>
<reference evidence="11 12" key="1">
    <citation type="journal article" date="2018" name="IMA Fungus">
        <title>IMA Genome-F 9: Draft genome sequence of Annulohypoxylon stygium, Aspergillus mulundensis, Berkeleyomyces basicola (syn. Thielaviopsis basicola), Ceratocystis smalleyi, two Cercospora beticola strains, Coleophoma cylindrospora, Fusarium fracticaudum, Phialophora cf. hyalina, and Morchella septimelata.</title>
        <authorList>
            <person name="Wingfield B.D."/>
            <person name="Bills G.F."/>
            <person name="Dong Y."/>
            <person name="Huang W."/>
            <person name="Nel W.J."/>
            <person name="Swalarsk-Parry B.S."/>
            <person name="Vaghefi N."/>
            <person name="Wilken P.M."/>
            <person name="An Z."/>
            <person name="de Beer Z.W."/>
            <person name="De Vos L."/>
            <person name="Chen L."/>
            <person name="Duong T.A."/>
            <person name="Gao Y."/>
            <person name="Hammerbacher A."/>
            <person name="Kikkert J.R."/>
            <person name="Li Y."/>
            <person name="Li H."/>
            <person name="Li K."/>
            <person name="Li Q."/>
            <person name="Liu X."/>
            <person name="Ma X."/>
            <person name="Naidoo K."/>
            <person name="Pethybridge S.J."/>
            <person name="Sun J."/>
            <person name="Steenkamp E.T."/>
            <person name="van der Nest M.A."/>
            <person name="van Wyk S."/>
            <person name="Wingfield M.J."/>
            <person name="Xiong C."/>
            <person name="Yue Q."/>
            <person name="Zhang X."/>
        </authorList>
    </citation>
    <scope>NUCLEOTIDE SEQUENCE [LARGE SCALE GENOMIC DNA]</scope>
    <source>
        <strain evidence="11 12">DSM 5745</strain>
    </source>
</reference>
<feature type="compositionally biased region" description="Low complexity" evidence="10">
    <location>
        <begin position="316"/>
        <end position="326"/>
    </location>
</feature>
<evidence type="ECO:0000256" key="9">
    <source>
        <dbReference type="HAMAP-Rule" id="MF_03110"/>
    </source>
</evidence>
<dbReference type="Proteomes" id="UP000256690">
    <property type="component" value="Unassembled WGS sequence"/>
</dbReference>
<evidence type="ECO:0000256" key="5">
    <source>
        <dbReference type="ARBA" id="ARBA00023172"/>
    </source>
</evidence>
<dbReference type="Pfam" id="PF09494">
    <property type="entry name" value="Slx4"/>
    <property type="match status" value="1"/>
</dbReference>
<feature type="compositionally biased region" description="Low complexity" evidence="10">
    <location>
        <begin position="748"/>
        <end position="767"/>
    </location>
</feature>
<dbReference type="AlphaFoldDB" id="A0A3D8Q7C3"/>
<evidence type="ECO:0000256" key="8">
    <source>
        <dbReference type="ARBA" id="ARBA00029496"/>
    </source>
</evidence>
<dbReference type="GO" id="GO:0033557">
    <property type="term" value="C:Slx1-Slx4 complex"/>
    <property type="evidence" value="ECO:0007669"/>
    <property type="project" value="UniProtKB-UniRule"/>
</dbReference>
<comment type="subcellular location">
    <subcellularLocation>
        <location evidence="1 9">Nucleus</location>
    </subcellularLocation>
</comment>
<dbReference type="GO" id="GO:0006281">
    <property type="term" value="P:DNA repair"/>
    <property type="evidence" value="ECO:0007669"/>
    <property type="project" value="UniProtKB-UniRule"/>
</dbReference>
<evidence type="ECO:0000256" key="10">
    <source>
        <dbReference type="SAM" id="MobiDB-lite"/>
    </source>
</evidence>
<feature type="compositionally biased region" description="Basic and acidic residues" evidence="10">
    <location>
        <begin position="170"/>
        <end position="196"/>
    </location>
</feature>
<dbReference type="InterPro" id="IPR027784">
    <property type="entry name" value="Slx4_ascomycetes"/>
</dbReference>
<dbReference type="InterPro" id="IPR018574">
    <property type="entry name" value="Structure-sp_endonuc_su_Slx4"/>
</dbReference>